<proteinExistence type="predicted"/>
<dbReference type="PhylomeDB" id="A0A0G4FDF8"/>
<evidence type="ECO:0000313" key="2">
    <source>
        <dbReference type="EMBL" id="CEM11279.1"/>
    </source>
</evidence>
<organism evidence="2">
    <name type="scientific">Chromera velia CCMP2878</name>
    <dbReference type="NCBI Taxonomy" id="1169474"/>
    <lineage>
        <taxon>Eukaryota</taxon>
        <taxon>Sar</taxon>
        <taxon>Alveolata</taxon>
        <taxon>Colpodellida</taxon>
        <taxon>Chromeraceae</taxon>
        <taxon>Chromera</taxon>
    </lineage>
</organism>
<name>A0A0G4FDF8_9ALVE</name>
<evidence type="ECO:0000256" key="1">
    <source>
        <dbReference type="SAM" id="MobiDB-lite"/>
    </source>
</evidence>
<feature type="region of interest" description="Disordered" evidence="1">
    <location>
        <begin position="1"/>
        <end position="26"/>
    </location>
</feature>
<gene>
    <name evidence="2" type="ORF">Cvel_16482</name>
</gene>
<feature type="compositionally biased region" description="Basic residues" evidence="1">
    <location>
        <begin position="1"/>
        <end position="17"/>
    </location>
</feature>
<dbReference type="EMBL" id="CDMZ01000298">
    <property type="protein sequence ID" value="CEM11279.1"/>
    <property type="molecule type" value="Genomic_DNA"/>
</dbReference>
<reference evidence="2" key="1">
    <citation type="submission" date="2014-11" db="EMBL/GenBank/DDBJ databases">
        <authorList>
            <person name="Otto D Thomas"/>
            <person name="Naeem Raeece"/>
        </authorList>
    </citation>
    <scope>NUCLEOTIDE SEQUENCE</scope>
</reference>
<dbReference type="AlphaFoldDB" id="A0A0G4FDF8"/>
<dbReference type="VEuPathDB" id="CryptoDB:Cvel_16482"/>
<protein>
    <submittedName>
        <fullName evidence="2">Uncharacterized protein</fullName>
    </submittedName>
</protein>
<accession>A0A0G4FDF8</accession>
<sequence>MKTFRKRKDLHPLRRSPTRYETKALASDPPHLELTLDSLLQAARSATQGSAQRISGWRYEHIRFFLPGDGSGGGGTARQCALFIIAQQLAAGNAPPSLLRLLASGRFFTLNKDLKGNKVRPITMIIGDVLRRWVTKAILIKYGKKFEEHLGALQYVVGLVFLQPFSPQPSISVSACPFQRSEETLSVRVKPRWMWRDNMHRPAGQGGGSGGGEQMKDAFCSLLQGLYHCYVTKEPMFGQLGLSTATRLVEKRQKRPDFLARLPSGDTVLADVAVTYPFSIDANHLRRFAKTAGSAARGMKKVKNDRYGEICYEIGFRFVPLVFETYGRPGEGVVRVLKEVAKLGAGRMRGREGDEAVQARLMNYYSKLLSCTLQRFVTANLLSSIYSKRGTRGHFQPKGLLGGEVAAFSRSFDQEGAN</sequence>